<protein>
    <submittedName>
        <fullName evidence="7">Oxidoreductase</fullName>
    </submittedName>
</protein>
<evidence type="ECO:0000256" key="3">
    <source>
        <dbReference type="ARBA" id="ARBA00022643"/>
    </source>
</evidence>
<dbReference type="SUPFAM" id="SSF55469">
    <property type="entry name" value="FMN-dependent nitroreductase-like"/>
    <property type="match status" value="1"/>
</dbReference>
<name>A0ABR4YJW1_9BACT</name>
<dbReference type="InterPro" id="IPR016446">
    <property type="entry name" value="Flavin_OxRdtase_Frp"/>
</dbReference>
<evidence type="ECO:0000259" key="6">
    <source>
        <dbReference type="Pfam" id="PF00881"/>
    </source>
</evidence>
<evidence type="ECO:0000313" key="8">
    <source>
        <dbReference type="Proteomes" id="UP000030889"/>
    </source>
</evidence>
<keyword evidence="8" id="KW-1185">Reference proteome</keyword>
<dbReference type="PIRSF" id="PIRSF005426">
    <property type="entry name" value="Frp"/>
    <property type="match status" value="1"/>
</dbReference>
<dbReference type="EMBL" id="JRGF01000003">
    <property type="protein sequence ID" value="KHE42534.1"/>
    <property type="molecule type" value="Genomic_DNA"/>
</dbReference>
<dbReference type="Gene3D" id="3.40.109.10">
    <property type="entry name" value="NADH Oxidase"/>
    <property type="match status" value="1"/>
</dbReference>
<keyword evidence="5" id="KW-0521">NADP</keyword>
<dbReference type="PANTHER" id="PTHR43425:SF2">
    <property type="entry name" value="OXYGEN-INSENSITIVE NADPH NITROREDUCTASE"/>
    <property type="match status" value="1"/>
</dbReference>
<gene>
    <name evidence="7" type="ORF">LG35_02760</name>
</gene>
<evidence type="ECO:0000313" key="7">
    <source>
        <dbReference type="EMBL" id="KHE42534.1"/>
    </source>
</evidence>
<evidence type="ECO:0000256" key="2">
    <source>
        <dbReference type="ARBA" id="ARBA00022630"/>
    </source>
</evidence>
<keyword evidence="2 5" id="KW-0285">Flavoprotein</keyword>
<accession>A0ABR4YJW1</accession>
<keyword evidence="3 5" id="KW-0288">FMN</keyword>
<reference evidence="7 8" key="1">
    <citation type="submission" date="2014-09" db="EMBL/GenBank/DDBJ databases">
        <title>Alistipes sp. 627, sp. nov., a novel member of the family Rikenellaceae isolated from human faeces.</title>
        <authorList>
            <person name="Shkoporov A.N."/>
            <person name="Chaplin A.V."/>
            <person name="Motuzova O.V."/>
            <person name="Kafarskaia L.I."/>
            <person name="Khokhlova E.V."/>
            <person name="Efimov B.A."/>
        </authorList>
    </citation>
    <scope>NUCLEOTIDE SEQUENCE [LARGE SCALE GENOMIC DNA]</scope>
    <source>
        <strain evidence="7 8">627</strain>
    </source>
</reference>
<sequence length="249" mass="28528">MIKEIREHRSIRRYKPEPIPSTVMEEILEAASRASTVGNMQLYSIIVTTSRELLEQLAPLHFNQPAATTAPVLLTFCADIHRFSRWCELRGAEPGYDNFCWFMNGVTDALLASQNACLEAEAHGLGICYLGTTLYNAGEIARILRLPKGVLPVMTVAMGYPETLPPLTDRLPLDAVVHRDTYTDYTPERLEILWREREASAETQQLLAENRLPNLARIFTERRYVREDNVTFSRKYFDELVEQGFFNQQ</sequence>
<comment type="caution">
    <text evidence="7">The sequence shown here is derived from an EMBL/GenBank/DDBJ whole genome shotgun (WGS) entry which is preliminary data.</text>
</comment>
<evidence type="ECO:0000256" key="5">
    <source>
        <dbReference type="PIRNR" id="PIRNR005426"/>
    </source>
</evidence>
<dbReference type="RefSeq" id="WP_022063679.1">
    <property type="nucleotide sequence ID" value="NZ_JRGF01000003.1"/>
</dbReference>
<comment type="similarity">
    <text evidence="1 5">Belongs to the flavin oxidoreductase frp family.</text>
</comment>
<evidence type="ECO:0000256" key="4">
    <source>
        <dbReference type="ARBA" id="ARBA00023002"/>
    </source>
</evidence>
<organism evidence="7 8">
    <name type="scientific">Alistipes inops</name>
    <dbReference type="NCBI Taxonomy" id="1501391"/>
    <lineage>
        <taxon>Bacteria</taxon>
        <taxon>Pseudomonadati</taxon>
        <taxon>Bacteroidota</taxon>
        <taxon>Bacteroidia</taxon>
        <taxon>Bacteroidales</taxon>
        <taxon>Rikenellaceae</taxon>
        <taxon>Alistipes</taxon>
    </lineage>
</organism>
<dbReference type="InterPro" id="IPR029479">
    <property type="entry name" value="Nitroreductase"/>
</dbReference>
<dbReference type="PANTHER" id="PTHR43425">
    <property type="entry name" value="OXYGEN-INSENSITIVE NADPH NITROREDUCTASE"/>
    <property type="match status" value="1"/>
</dbReference>
<evidence type="ECO:0000256" key="1">
    <source>
        <dbReference type="ARBA" id="ARBA00008366"/>
    </source>
</evidence>
<dbReference type="Pfam" id="PF00881">
    <property type="entry name" value="Nitroreductase"/>
    <property type="match status" value="1"/>
</dbReference>
<feature type="domain" description="Nitroreductase" evidence="6">
    <location>
        <begin position="5"/>
        <end position="160"/>
    </location>
</feature>
<keyword evidence="4 5" id="KW-0560">Oxidoreductase</keyword>
<dbReference type="Proteomes" id="UP000030889">
    <property type="component" value="Unassembled WGS sequence"/>
</dbReference>
<proteinExistence type="inferred from homology"/>
<dbReference type="InterPro" id="IPR000415">
    <property type="entry name" value="Nitroreductase-like"/>
</dbReference>